<dbReference type="GO" id="GO:0008233">
    <property type="term" value="F:peptidase activity"/>
    <property type="evidence" value="ECO:0007669"/>
    <property type="project" value="UniProtKB-KW"/>
</dbReference>
<evidence type="ECO:0000256" key="7">
    <source>
        <dbReference type="ARBA" id="ARBA00023239"/>
    </source>
</evidence>
<evidence type="ECO:0000256" key="6">
    <source>
        <dbReference type="ARBA" id="ARBA00023125"/>
    </source>
</evidence>
<dbReference type="EMBL" id="CP035493">
    <property type="protein sequence ID" value="QAY70372.1"/>
    <property type="molecule type" value="Genomic_DNA"/>
</dbReference>
<keyword evidence="5" id="KW-0190">Covalent protein-DNA linkage</keyword>
<keyword evidence="6" id="KW-0238">DNA-binding</keyword>
<dbReference type="Proteomes" id="UP000292118">
    <property type="component" value="Chromosome"/>
</dbReference>
<evidence type="ECO:0000256" key="3">
    <source>
        <dbReference type="ARBA" id="ARBA00022763"/>
    </source>
</evidence>
<dbReference type="SUPFAM" id="SSF143081">
    <property type="entry name" value="BB1717-like"/>
    <property type="match status" value="1"/>
</dbReference>
<organism evidence="9 10">
    <name type="scientific">Xylanimonas protaetiae</name>
    <dbReference type="NCBI Taxonomy" id="2509457"/>
    <lineage>
        <taxon>Bacteria</taxon>
        <taxon>Bacillati</taxon>
        <taxon>Actinomycetota</taxon>
        <taxon>Actinomycetes</taxon>
        <taxon>Micrococcales</taxon>
        <taxon>Promicromonosporaceae</taxon>
        <taxon>Xylanimonas</taxon>
    </lineage>
</organism>
<reference evidence="9 10" key="1">
    <citation type="submission" date="2019-01" db="EMBL/GenBank/DDBJ databases">
        <title>Genome sequencing of strain FW10M-9.</title>
        <authorList>
            <person name="Heo J."/>
            <person name="Kim S.-J."/>
            <person name="Kim J.-S."/>
            <person name="Hong S.-B."/>
            <person name="Kwon S.-W."/>
        </authorList>
    </citation>
    <scope>NUCLEOTIDE SEQUENCE [LARGE SCALE GENOMIC DNA]</scope>
    <source>
        <strain evidence="9 10">FW10M-9</strain>
    </source>
</reference>
<dbReference type="GO" id="GO:0016829">
    <property type="term" value="F:lyase activity"/>
    <property type="evidence" value="ECO:0007669"/>
    <property type="project" value="UniProtKB-KW"/>
</dbReference>
<dbReference type="GO" id="GO:0106300">
    <property type="term" value="P:protein-DNA covalent cross-linking repair"/>
    <property type="evidence" value="ECO:0007669"/>
    <property type="project" value="InterPro"/>
</dbReference>
<dbReference type="KEGG" id="xya:ET471_10300"/>
<dbReference type="AlphaFoldDB" id="A0A4P6F423"/>
<evidence type="ECO:0000256" key="4">
    <source>
        <dbReference type="ARBA" id="ARBA00022801"/>
    </source>
</evidence>
<evidence type="ECO:0000256" key="2">
    <source>
        <dbReference type="ARBA" id="ARBA00022670"/>
    </source>
</evidence>
<dbReference type="RefSeq" id="WP_129188075.1">
    <property type="nucleotide sequence ID" value="NZ_CP035493.1"/>
</dbReference>
<evidence type="ECO:0000256" key="5">
    <source>
        <dbReference type="ARBA" id="ARBA00023124"/>
    </source>
</evidence>
<evidence type="ECO:0000313" key="9">
    <source>
        <dbReference type="EMBL" id="QAY70372.1"/>
    </source>
</evidence>
<dbReference type="GO" id="GO:0006508">
    <property type="term" value="P:proteolysis"/>
    <property type="evidence" value="ECO:0007669"/>
    <property type="project" value="UniProtKB-KW"/>
</dbReference>
<keyword evidence="7" id="KW-0456">Lyase</keyword>
<protein>
    <recommendedName>
        <fullName evidence="8">Abasic site processing protein</fullName>
        <ecNumber evidence="8">3.4.-.-</ecNumber>
    </recommendedName>
</protein>
<evidence type="ECO:0000256" key="1">
    <source>
        <dbReference type="ARBA" id="ARBA00008136"/>
    </source>
</evidence>
<keyword evidence="3" id="KW-0227">DNA damage</keyword>
<dbReference type="PANTHER" id="PTHR13604:SF0">
    <property type="entry name" value="ABASIC SITE PROCESSING PROTEIN HMCES"/>
    <property type="match status" value="1"/>
</dbReference>
<keyword evidence="10" id="KW-1185">Reference proteome</keyword>
<gene>
    <name evidence="9" type="ORF">ET471_10300</name>
</gene>
<proteinExistence type="inferred from homology"/>
<keyword evidence="4 8" id="KW-0378">Hydrolase</keyword>
<dbReference type="GO" id="GO:0003697">
    <property type="term" value="F:single-stranded DNA binding"/>
    <property type="evidence" value="ECO:0007669"/>
    <property type="project" value="InterPro"/>
</dbReference>
<evidence type="ECO:0000313" key="10">
    <source>
        <dbReference type="Proteomes" id="UP000292118"/>
    </source>
</evidence>
<dbReference type="InterPro" id="IPR003738">
    <property type="entry name" value="SRAP"/>
</dbReference>
<name>A0A4P6F423_9MICO</name>
<dbReference type="InterPro" id="IPR036590">
    <property type="entry name" value="SRAP-like"/>
</dbReference>
<dbReference type="PANTHER" id="PTHR13604">
    <property type="entry name" value="DC12-RELATED"/>
    <property type="match status" value="1"/>
</dbReference>
<dbReference type="Gene3D" id="3.90.1680.10">
    <property type="entry name" value="SOS response associated peptidase-like"/>
    <property type="match status" value="1"/>
</dbReference>
<dbReference type="EC" id="3.4.-.-" evidence="8"/>
<dbReference type="Pfam" id="PF02586">
    <property type="entry name" value="SRAP"/>
    <property type="match status" value="1"/>
</dbReference>
<sequence>MCGRYASFRSDEDLRDKFAIDEIVDTTPPPSWNVAPTDPVRIVVVRPPHGGSTNDGGPRTQLRTVSWGLVPSWTKPPAGKPASKVGGNLINGRAETITEKPAFRRAATLRRAVIPMDGYFEWQTHEDGRTKTPYYLTGANEEPLAAAGLYELWRDPTKADDDAHRWLWTCAVITTTATDSTGHIHDRSPLLLPDDFIDTWLDPSLTDADQVRDLVASVPEPHLVPRVVSPAVGNVRNNGPQLIEPVVT</sequence>
<dbReference type="OrthoDB" id="9782620at2"/>
<accession>A0A4P6F423</accession>
<evidence type="ECO:0000256" key="8">
    <source>
        <dbReference type="RuleBase" id="RU364100"/>
    </source>
</evidence>
<keyword evidence="2 8" id="KW-0645">Protease</keyword>
<comment type="similarity">
    <text evidence="1 8">Belongs to the SOS response-associated peptidase family.</text>
</comment>